<name>A0A4Q2UCK9_9BACT</name>
<feature type="domain" description="GIY-YIG" evidence="1">
    <location>
        <begin position="26"/>
        <end position="105"/>
    </location>
</feature>
<sequence>MKISEKTTEKSIDFGQILAGETLRKPQPCVYYLIDANNEVVYIGQTLNLRSRLLEHRIAGVNFARFRFFTCDEHDLDRLHQEALSRLKAEPAKPPRAVSTSGLLSKPLICMKHNITPLAFDRLREAFGLKPAGMFGNAKYYKPEDVDAWVRRFKGLVVSGRHVLQARPTYMAVGISARTKQIQLYTKR</sequence>
<evidence type="ECO:0000313" key="2">
    <source>
        <dbReference type="EMBL" id="RYC66863.1"/>
    </source>
</evidence>
<dbReference type="PROSITE" id="PS50164">
    <property type="entry name" value="GIY_YIG"/>
    <property type="match status" value="1"/>
</dbReference>
<accession>A0A4Q2UCK9</accession>
<proteinExistence type="predicted"/>
<dbReference type="RefSeq" id="WP_129605981.1">
    <property type="nucleotide sequence ID" value="NZ_SBLB01000011.1"/>
</dbReference>
<evidence type="ECO:0000313" key="3">
    <source>
        <dbReference type="Proteomes" id="UP000290407"/>
    </source>
</evidence>
<dbReference type="InterPro" id="IPR035901">
    <property type="entry name" value="GIY-YIG_endonuc_sf"/>
</dbReference>
<dbReference type="Proteomes" id="UP000290407">
    <property type="component" value="Unassembled WGS sequence"/>
</dbReference>
<dbReference type="AlphaFoldDB" id="A0A4Q2UCK9"/>
<reference evidence="2 3" key="1">
    <citation type="submission" date="2019-01" db="EMBL/GenBank/DDBJ databases">
        <title>Spirosoma flava sp. nov., a propanil-degrading bacterium isolated from herbicide-contaminated soil.</title>
        <authorList>
            <person name="Zhang L."/>
            <person name="Jiang J.-D."/>
        </authorList>
    </citation>
    <scope>NUCLEOTIDE SEQUENCE [LARGE SCALE GENOMIC DNA]</scope>
    <source>
        <strain evidence="2 3">TY50</strain>
    </source>
</reference>
<evidence type="ECO:0000259" key="1">
    <source>
        <dbReference type="PROSITE" id="PS50164"/>
    </source>
</evidence>
<dbReference type="EMBL" id="SBLB01000011">
    <property type="protein sequence ID" value="RYC66863.1"/>
    <property type="molecule type" value="Genomic_DNA"/>
</dbReference>
<gene>
    <name evidence="2" type="ORF">EQG79_27565</name>
</gene>
<protein>
    <submittedName>
        <fullName evidence="2">GIY-YIG nuclease family protein</fullName>
    </submittedName>
</protein>
<dbReference type="Pfam" id="PF01541">
    <property type="entry name" value="GIY-YIG"/>
    <property type="match status" value="1"/>
</dbReference>
<comment type="caution">
    <text evidence="2">The sequence shown here is derived from an EMBL/GenBank/DDBJ whole genome shotgun (WGS) entry which is preliminary data.</text>
</comment>
<dbReference type="CDD" id="cd00719">
    <property type="entry name" value="GIY-YIG_SF"/>
    <property type="match status" value="1"/>
</dbReference>
<keyword evidence="3" id="KW-1185">Reference proteome</keyword>
<organism evidence="2 3">
    <name type="scientific">Spirosoma sordidisoli</name>
    <dbReference type="NCBI Taxonomy" id="2502893"/>
    <lineage>
        <taxon>Bacteria</taxon>
        <taxon>Pseudomonadati</taxon>
        <taxon>Bacteroidota</taxon>
        <taxon>Cytophagia</taxon>
        <taxon>Cytophagales</taxon>
        <taxon>Cytophagaceae</taxon>
        <taxon>Spirosoma</taxon>
    </lineage>
</organism>
<dbReference type="InterPro" id="IPR000305">
    <property type="entry name" value="GIY-YIG_endonuc"/>
</dbReference>
<dbReference type="SUPFAM" id="SSF82771">
    <property type="entry name" value="GIY-YIG endonuclease"/>
    <property type="match status" value="1"/>
</dbReference>